<dbReference type="Pfam" id="PF06051">
    <property type="entry name" value="DUF928"/>
    <property type="match status" value="1"/>
</dbReference>
<reference evidence="1" key="2">
    <citation type="submission" date="2020-08" db="EMBL/GenBank/DDBJ databases">
        <authorList>
            <person name="Chen M."/>
            <person name="Teng W."/>
            <person name="Zhao L."/>
            <person name="Hu C."/>
            <person name="Zhou Y."/>
            <person name="Han B."/>
            <person name="Song L."/>
            <person name="Shu W."/>
        </authorList>
    </citation>
    <scope>NUCLEOTIDE SEQUENCE</scope>
    <source>
        <strain evidence="1">FACHB-1375</strain>
    </source>
</reference>
<accession>A0A926VK34</accession>
<proteinExistence type="predicted"/>
<dbReference type="AlphaFoldDB" id="A0A926VK34"/>
<gene>
    <name evidence="1" type="ORF">H6G03_23000</name>
</gene>
<comment type="caution">
    <text evidence="1">The sequence shown here is derived from an EMBL/GenBank/DDBJ whole genome shotgun (WGS) entry which is preliminary data.</text>
</comment>
<evidence type="ECO:0000313" key="2">
    <source>
        <dbReference type="Proteomes" id="UP000641646"/>
    </source>
</evidence>
<dbReference type="EMBL" id="JACJPW010000067">
    <property type="protein sequence ID" value="MBD2183899.1"/>
    <property type="molecule type" value="Genomic_DNA"/>
</dbReference>
<reference evidence="1" key="1">
    <citation type="journal article" date="2015" name="ISME J.">
        <title>Draft Genome Sequence of Streptomyces incarnatus NRRL8089, which Produces the Nucleoside Antibiotic Sinefungin.</title>
        <authorList>
            <person name="Oshima K."/>
            <person name="Hattori M."/>
            <person name="Shimizu H."/>
            <person name="Fukuda K."/>
            <person name="Nemoto M."/>
            <person name="Inagaki K."/>
            <person name="Tamura T."/>
        </authorList>
    </citation>
    <scope>NUCLEOTIDE SEQUENCE</scope>
    <source>
        <strain evidence="1">FACHB-1375</strain>
    </source>
</reference>
<dbReference type="Proteomes" id="UP000641646">
    <property type="component" value="Unassembled WGS sequence"/>
</dbReference>
<name>A0A926VK34_9CYAN</name>
<evidence type="ECO:0000313" key="1">
    <source>
        <dbReference type="EMBL" id="MBD2183899.1"/>
    </source>
</evidence>
<organism evidence="1 2">
    <name type="scientific">Aerosakkonema funiforme FACHB-1375</name>
    <dbReference type="NCBI Taxonomy" id="2949571"/>
    <lineage>
        <taxon>Bacteria</taxon>
        <taxon>Bacillati</taxon>
        <taxon>Cyanobacteriota</taxon>
        <taxon>Cyanophyceae</taxon>
        <taxon>Oscillatoriophycideae</taxon>
        <taxon>Aerosakkonematales</taxon>
        <taxon>Aerosakkonemataceae</taxon>
        <taxon>Aerosakkonema</taxon>
    </lineage>
</organism>
<protein>
    <submittedName>
        <fullName evidence="1">DUF928 domain-containing protein</fullName>
    </submittedName>
</protein>
<dbReference type="InterPro" id="IPR010328">
    <property type="entry name" value="DUF928"/>
</dbReference>
<sequence length="97" mass="11244">MVLKCNFQDEFKDNKVGGYTQRIEPSADLLAKLEKAKTIRDRINIYAKAGIWQDTVTNLALYLTQKRNNLPFLICPCVVSIIRRTNFSIRPISQYFC</sequence>
<keyword evidence="2" id="KW-1185">Reference proteome</keyword>